<keyword evidence="1" id="KW-1133">Transmembrane helix</keyword>
<name>A0AAN8F7N3_TRICO</name>
<comment type="caution">
    <text evidence="2">The sequence shown here is derived from an EMBL/GenBank/DDBJ whole genome shotgun (WGS) entry which is preliminary data.</text>
</comment>
<feature type="non-terminal residue" evidence="2">
    <location>
        <position position="81"/>
    </location>
</feature>
<dbReference type="AlphaFoldDB" id="A0AAN8F7N3"/>
<keyword evidence="1" id="KW-0812">Transmembrane</keyword>
<keyword evidence="3" id="KW-1185">Reference proteome</keyword>
<evidence type="ECO:0000313" key="3">
    <source>
        <dbReference type="Proteomes" id="UP001331761"/>
    </source>
</evidence>
<keyword evidence="1" id="KW-0472">Membrane</keyword>
<feature type="transmembrane region" description="Helical" evidence="1">
    <location>
        <begin position="61"/>
        <end position="80"/>
    </location>
</feature>
<gene>
    <name evidence="2" type="ORF">GCK32_004748</name>
</gene>
<evidence type="ECO:0000313" key="2">
    <source>
        <dbReference type="EMBL" id="KAK5974685.1"/>
    </source>
</evidence>
<sequence>MSPDVDPKEGKGSADESLSTEVQLLFIGQLVDFVKRMENSSIYKSLLGGSRRRKSSALPTCRLFFSAVLVALGGPFNFGYQ</sequence>
<evidence type="ECO:0000256" key="1">
    <source>
        <dbReference type="SAM" id="Phobius"/>
    </source>
</evidence>
<organism evidence="2 3">
    <name type="scientific">Trichostrongylus colubriformis</name>
    <name type="common">Black scour worm</name>
    <dbReference type="NCBI Taxonomy" id="6319"/>
    <lineage>
        <taxon>Eukaryota</taxon>
        <taxon>Metazoa</taxon>
        <taxon>Ecdysozoa</taxon>
        <taxon>Nematoda</taxon>
        <taxon>Chromadorea</taxon>
        <taxon>Rhabditida</taxon>
        <taxon>Rhabditina</taxon>
        <taxon>Rhabditomorpha</taxon>
        <taxon>Strongyloidea</taxon>
        <taxon>Trichostrongylidae</taxon>
        <taxon>Trichostrongylus</taxon>
    </lineage>
</organism>
<dbReference type="Proteomes" id="UP001331761">
    <property type="component" value="Unassembled WGS sequence"/>
</dbReference>
<reference evidence="2 3" key="1">
    <citation type="submission" date="2019-10" db="EMBL/GenBank/DDBJ databases">
        <title>Assembly and Annotation for the nematode Trichostrongylus colubriformis.</title>
        <authorList>
            <person name="Martin J."/>
        </authorList>
    </citation>
    <scope>NUCLEOTIDE SEQUENCE [LARGE SCALE GENOMIC DNA]</scope>
    <source>
        <strain evidence="2">G859</strain>
        <tissue evidence="2">Whole worm</tissue>
    </source>
</reference>
<dbReference type="EMBL" id="WIXE01013933">
    <property type="protein sequence ID" value="KAK5974685.1"/>
    <property type="molecule type" value="Genomic_DNA"/>
</dbReference>
<accession>A0AAN8F7N3</accession>
<protein>
    <submittedName>
        <fullName evidence="2">Uncharacterized protein</fullName>
    </submittedName>
</protein>
<proteinExistence type="predicted"/>